<gene>
    <name evidence="8" type="ORF">PHAECO_LOCUS8600</name>
</gene>
<keyword evidence="9" id="KW-1185">Reference proteome</keyword>
<keyword evidence="5" id="KW-0732">Signal</keyword>
<feature type="binding site" evidence="3">
    <location>
        <position position="139"/>
    </location>
    <ligand>
        <name>FAD</name>
        <dbReference type="ChEBI" id="CHEBI:57692"/>
    </ligand>
</feature>
<dbReference type="SUPFAM" id="SSF54373">
    <property type="entry name" value="FAD-linked reductases, C-terminal domain"/>
    <property type="match status" value="1"/>
</dbReference>
<dbReference type="EMBL" id="OU896710">
    <property type="protein sequence ID" value="CAH1163183.1"/>
    <property type="molecule type" value="Genomic_DNA"/>
</dbReference>
<dbReference type="Pfam" id="PF05199">
    <property type="entry name" value="GMC_oxred_C"/>
    <property type="match status" value="1"/>
</dbReference>
<name>A0A9P0GVH2_PHACE</name>
<feature type="domain" description="Glucose-methanol-choline oxidoreductase N-terminal" evidence="7">
    <location>
        <begin position="313"/>
        <end position="327"/>
    </location>
</feature>
<feature type="active site" description="Proton donor" evidence="2">
    <location>
        <position position="552"/>
    </location>
</feature>
<evidence type="ECO:0000256" key="3">
    <source>
        <dbReference type="PIRSR" id="PIRSR000137-2"/>
    </source>
</evidence>
<dbReference type="SUPFAM" id="SSF51905">
    <property type="entry name" value="FAD/NAD(P)-binding domain"/>
    <property type="match status" value="1"/>
</dbReference>
<organism evidence="8 9">
    <name type="scientific">Phaedon cochleariae</name>
    <name type="common">Mustard beetle</name>
    <dbReference type="NCBI Taxonomy" id="80249"/>
    <lineage>
        <taxon>Eukaryota</taxon>
        <taxon>Metazoa</taxon>
        <taxon>Ecdysozoa</taxon>
        <taxon>Arthropoda</taxon>
        <taxon>Hexapoda</taxon>
        <taxon>Insecta</taxon>
        <taxon>Pterygota</taxon>
        <taxon>Neoptera</taxon>
        <taxon>Endopterygota</taxon>
        <taxon>Coleoptera</taxon>
        <taxon>Polyphaga</taxon>
        <taxon>Cucujiformia</taxon>
        <taxon>Chrysomeloidea</taxon>
        <taxon>Chrysomelidae</taxon>
        <taxon>Chrysomelinae</taxon>
        <taxon>Chrysomelini</taxon>
        <taxon>Phaedon</taxon>
    </lineage>
</organism>
<feature type="binding site" evidence="3">
    <location>
        <position position="276"/>
    </location>
    <ligand>
        <name>FAD</name>
        <dbReference type="ChEBI" id="CHEBI:57692"/>
    </ligand>
</feature>
<dbReference type="AlphaFoldDB" id="A0A9P0GVH2"/>
<dbReference type="Pfam" id="PF00732">
    <property type="entry name" value="GMC_oxred_N"/>
    <property type="match status" value="1"/>
</dbReference>
<dbReference type="PROSITE" id="PS00624">
    <property type="entry name" value="GMC_OXRED_2"/>
    <property type="match status" value="1"/>
</dbReference>
<dbReference type="InterPro" id="IPR036188">
    <property type="entry name" value="FAD/NAD-bd_sf"/>
</dbReference>
<evidence type="ECO:0000259" key="7">
    <source>
        <dbReference type="PROSITE" id="PS00624"/>
    </source>
</evidence>
<dbReference type="InterPro" id="IPR012132">
    <property type="entry name" value="GMC_OxRdtase"/>
</dbReference>
<accession>A0A9P0GVH2</accession>
<comment type="similarity">
    <text evidence="1 4">Belongs to the GMC oxidoreductase family.</text>
</comment>
<dbReference type="Gene3D" id="3.50.50.60">
    <property type="entry name" value="FAD/NAD(P)-binding domain"/>
    <property type="match status" value="1"/>
</dbReference>
<dbReference type="PROSITE" id="PS00623">
    <property type="entry name" value="GMC_OXRED_1"/>
    <property type="match status" value="1"/>
</dbReference>
<dbReference type="Gene3D" id="3.30.560.10">
    <property type="entry name" value="Glucose Oxidase, domain 3"/>
    <property type="match status" value="1"/>
</dbReference>
<dbReference type="OrthoDB" id="269227at2759"/>
<dbReference type="PANTHER" id="PTHR11552:SF158">
    <property type="entry name" value="GH23626P-RELATED"/>
    <property type="match status" value="1"/>
</dbReference>
<evidence type="ECO:0000313" key="8">
    <source>
        <dbReference type="EMBL" id="CAH1163183.1"/>
    </source>
</evidence>
<feature type="signal peptide" evidence="5">
    <location>
        <begin position="1"/>
        <end position="20"/>
    </location>
</feature>
<feature type="domain" description="Glucose-methanol-choline oxidoreductase N-terminal" evidence="6">
    <location>
        <begin position="137"/>
        <end position="160"/>
    </location>
</feature>
<dbReference type="PIRSF" id="PIRSF000137">
    <property type="entry name" value="Alcohol_oxidase"/>
    <property type="match status" value="1"/>
</dbReference>
<reference evidence="8" key="2">
    <citation type="submission" date="2022-10" db="EMBL/GenBank/DDBJ databases">
        <authorList>
            <consortium name="ENA_rothamsted_submissions"/>
            <consortium name="culmorum"/>
            <person name="King R."/>
        </authorList>
    </citation>
    <scope>NUCLEOTIDE SEQUENCE</scope>
</reference>
<evidence type="ECO:0000256" key="2">
    <source>
        <dbReference type="PIRSR" id="PIRSR000137-1"/>
    </source>
</evidence>
<evidence type="ECO:0000256" key="5">
    <source>
        <dbReference type="SAM" id="SignalP"/>
    </source>
</evidence>
<feature type="active site" description="Proton acceptor" evidence="2">
    <location>
        <position position="596"/>
    </location>
</feature>
<feature type="chain" id="PRO_5040506692" description="Glucose-methanol-choline oxidoreductase N-terminal domain-containing protein" evidence="5">
    <location>
        <begin position="21"/>
        <end position="620"/>
    </location>
</feature>
<evidence type="ECO:0000256" key="4">
    <source>
        <dbReference type="RuleBase" id="RU003968"/>
    </source>
</evidence>
<dbReference type="PANTHER" id="PTHR11552">
    <property type="entry name" value="GLUCOSE-METHANOL-CHOLINE GMC OXIDOREDUCTASE"/>
    <property type="match status" value="1"/>
</dbReference>
<sequence>MSSTLSSALIFSTFFSLALQQQPSLSLLDGIINLIQDGDSQFNTEPKDVPEYVMKREYDFIIVGAGTAGCVLANRLSENPNWNVLLIEAGRPENFIMDLPIIANYLQFTESNWKYKTEPSNRFCVGMDDQQCNWPRGKVVGGSSVLNYMIYTRGNRRDYDHWAALGNDGWSFEDVLPYFKKIENFTIPEFQDPNYHNTNGYLTVSYAPDKTKIADAIIKASIENGIKYVDYNGPTQTGVSRLQVSMRDGIRDSSSRAYLHPVANRPNLHLKKFSMVSRILIDPINKTAYGVEFVRNNKTYQILAKKEVIVSAGAINSPQLLMLSGIGPKKHLTSLGIPVISNLKVGYNLMDHIATGGITFIIDKPYSLRTDKIISRENLNNYLNHHKGPLSIPGGCEVLIFHDFANPQSPDGYPDMELLFQGGSIVSDPVLRKDFGITDSIYDAVYKPIADAESFMVFPMLLRPKSKGKVTLKSRNYMTKPRIYPNYFAHQDDMDTILKGVRLIMNITSQPALRALGSRLHAIPIPQCADRPFASEAYFDCMTRYFTFTIYHQSGTCKMGPAKDKKAVVDHRLRVYGVKGLRVIDASIMPEIPAAHTNSPTYMIAEKGADMIKQDWGMTI</sequence>
<evidence type="ECO:0000259" key="6">
    <source>
        <dbReference type="PROSITE" id="PS00623"/>
    </source>
</evidence>
<keyword evidence="4" id="KW-0285">Flavoprotein</keyword>
<comment type="cofactor">
    <cofactor evidence="3">
        <name>FAD</name>
        <dbReference type="ChEBI" id="CHEBI:57692"/>
    </cofactor>
</comment>
<proteinExistence type="inferred from homology"/>
<dbReference type="InterPro" id="IPR000172">
    <property type="entry name" value="GMC_OxRdtase_N"/>
</dbReference>
<protein>
    <recommendedName>
        <fullName evidence="6 7">Glucose-methanol-choline oxidoreductase N-terminal domain-containing protein</fullName>
    </recommendedName>
</protein>
<dbReference type="GO" id="GO:0016614">
    <property type="term" value="F:oxidoreductase activity, acting on CH-OH group of donors"/>
    <property type="evidence" value="ECO:0007669"/>
    <property type="project" value="InterPro"/>
</dbReference>
<dbReference type="GO" id="GO:0050660">
    <property type="term" value="F:flavin adenine dinucleotide binding"/>
    <property type="evidence" value="ECO:0007669"/>
    <property type="project" value="InterPro"/>
</dbReference>
<dbReference type="InterPro" id="IPR007867">
    <property type="entry name" value="GMC_OxRtase_C"/>
</dbReference>
<reference evidence="8" key="1">
    <citation type="submission" date="2022-01" db="EMBL/GenBank/DDBJ databases">
        <authorList>
            <person name="King R."/>
        </authorList>
    </citation>
    <scope>NUCLEOTIDE SEQUENCE</scope>
</reference>
<keyword evidence="3 4" id="KW-0274">FAD</keyword>
<evidence type="ECO:0000256" key="1">
    <source>
        <dbReference type="ARBA" id="ARBA00010790"/>
    </source>
</evidence>
<evidence type="ECO:0000313" key="9">
    <source>
        <dbReference type="Proteomes" id="UP001153737"/>
    </source>
</evidence>
<dbReference type="Proteomes" id="UP001153737">
    <property type="component" value="Chromosome 4"/>
</dbReference>